<keyword evidence="4" id="KW-0560">Oxidoreductase</keyword>
<comment type="similarity">
    <text evidence="1">Belongs to the Cu-Zn superoxide dismutase family.</text>
</comment>
<dbReference type="InterPro" id="IPR001424">
    <property type="entry name" value="SOD_Cu_Zn_dom"/>
</dbReference>
<keyword evidence="2" id="KW-0732">Signal</keyword>
<dbReference type="EC" id="1.15.1.1" evidence="4"/>
<dbReference type="AlphaFoldDB" id="A0A7W7CAP5"/>
<comment type="caution">
    <text evidence="4">The sequence shown here is derived from an EMBL/GenBank/DDBJ whole genome shotgun (WGS) entry which is preliminary data.</text>
</comment>
<dbReference type="GO" id="GO:0046872">
    <property type="term" value="F:metal ion binding"/>
    <property type="evidence" value="ECO:0007669"/>
    <property type="project" value="InterPro"/>
</dbReference>
<evidence type="ECO:0000259" key="3">
    <source>
        <dbReference type="Pfam" id="PF00080"/>
    </source>
</evidence>
<dbReference type="Gene3D" id="2.60.40.200">
    <property type="entry name" value="Superoxide dismutase, copper/zinc binding domain"/>
    <property type="match status" value="1"/>
</dbReference>
<feature type="signal peptide" evidence="2">
    <location>
        <begin position="1"/>
        <end position="24"/>
    </location>
</feature>
<organism evidence="4 5">
    <name type="scientific">Crossiella cryophila</name>
    <dbReference type="NCBI Taxonomy" id="43355"/>
    <lineage>
        <taxon>Bacteria</taxon>
        <taxon>Bacillati</taxon>
        <taxon>Actinomycetota</taxon>
        <taxon>Actinomycetes</taxon>
        <taxon>Pseudonocardiales</taxon>
        <taxon>Pseudonocardiaceae</taxon>
        <taxon>Crossiella</taxon>
    </lineage>
</organism>
<dbReference type="EMBL" id="JACHMH010000001">
    <property type="protein sequence ID" value="MBB4676383.1"/>
    <property type="molecule type" value="Genomic_DNA"/>
</dbReference>
<dbReference type="RefSeq" id="WP_221489873.1">
    <property type="nucleotide sequence ID" value="NZ_BAAAUI010000056.1"/>
</dbReference>
<dbReference type="InterPro" id="IPR036423">
    <property type="entry name" value="SOD-like_Cu/Zn_dom_sf"/>
</dbReference>
<dbReference type="Proteomes" id="UP000533598">
    <property type="component" value="Unassembled WGS sequence"/>
</dbReference>
<proteinExistence type="inferred from homology"/>
<dbReference type="GO" id="GO:0004784">
    <property type="term" value="F:superoxide dismutase activity"/>
    <property type="evidence" value="ECO:0007669"/>
    <property type="project" value="UniProtKB-EC"/>
</dbReference>
<sequence>MRRMTPAVLTAVAMIGLTACSSGGTGSTGTQTPTSSAAPVAAATFAPPAAAGAQPAGVVHNTELVPAGAAAMVTANAAGTGTTVSLDVRGLRPNRKYGSHVHTKVCGPKPLDSGPHYQDKLDPVQPSVDPAFANPKNEVWLDLETDASGAGKASATVAWKWRPNEANSVVLHIDHTNHHDPGKAGTAGERLACLTTPFR</sequence>
<evidence type="ECO:0000313" key="5">
    <source>
        <dbReference type="Proteomes" id="UP000533598"/>
    </source>
</evidence>
<feature type="domain" description="Superoxide dismutase copper/zinc binding" evidence="3">
    <location>
        <begin position="73"/>
        <end position="193"/>
    </location>
</feature>
<dbReference type="PROSITE" id="PS51257">
    <property type="entry name" value="PROKAR_LIPOPROTEIN"/>
    <property type="match status" value="1"/>
</dbReference>
<accession>A0A7W7CAP5</accession>
<reference evidence="4 5" key="1">
    <citation type="submission" date="2020-08" db="EMBL/GenBank/DDBJ databases">
        <title>Sequencing the genomes of 1000 actinobacteria strains.</title>
        <authorList>
            <person name="Klenk H.-P."/>
        </authorList>
    </citation>
    <scope>NUCLEOTIDE SEQUENCE [LARGE SCALE GENOMIC DNA]</scope>
    <source>
        <strain evidence="4 5">DSM 44230</strain>
    </source>
</reference>
<feature type="chain" id="PRO_5038995118" evidence="2">
    <location>
        <begin position="25"/>
        <end position="199"/>
    </location>
</feature>
<name>A0A7W7CAP5_9PSEU</name>
<protein>
    <submittedName>
        <fullName evidence="4">Cu-Zn family superoxide dismutase</fullName>
        <ecNumber evidence="4">1.15.1.1</ecNumber>
    </submittedName>
</protein>
<dbReference type="SUPFAM" id="SSF49329">
    <property type="entry name" value="Cu,Zn superoxide dismutase-like"/>
    <property type="match status" value="1"/>
</dbReference>
<evidence type="ECO:0000256" key="1">
    <source>
        <dbReference type="ARBA" id="ARBA00010457"/>
    </source>
</evidence>
<keyword evidence="5" id="KW-1185">Reference proteome</keyword>
<gene>
    <name evidence="4" type="ORF">HNR67_002501</name>
</gene>
<evidence type="ECO:0000256" key="2">
    <source>
        <dbReference type="SAM" id="SignalP"/>
    </source>
</evidence>
<dbReference type="Pfam" id="PF00080">
    <property type="entry name" value="Sod_Cu"/>
    <property type="match status" value="1"/>
</dbReference>
<evidence type="ECO:0000313" key="4">
    <source>
        <dbReference type="EMBL" id="MBB4676383.1"/>
    </source>
</evidence>